<dbReference type="AlphaFoldDB" id="A0A6M3Y4A4"/>
<name>A0A6M3Y4A4_9ZZZZ</name>
<gene>
    <name evidence="2" type="ORF">MM415A00125_0006</name>
    <name evidence="1" type="ORF">MM415B00372_0021</name>
</gene>
<organism evidence="2">
    <name type="scientific">viral metagenome</name>
    <dbReference type="NCBI Taxonomy" id="1070528"/>
    <lineage>
        <taxon>unclassified sequences</taxon>
        <taxon>metagenomes</taxon>
        <taxon>organismal metagenomes</taxon>
    </lineage>
</organism>
<proteinExistence type="predicted"/>
<evidence type="ECO:0000313" key="2">
    <source>
        <dbReference type="EMBL" id="QJI04913.1"/>
    </source>
</evidence>
<reference evidence="2" key="1">
    <citation type="submission" date="2020-03" db="EMBL/GenBank/DDBJ databases">
        <title>The deep terrestrial virosphere.</title>
        <authorList>
            <person name="Holmfeldt K."/>
            <person name="Nilsson E."/>
            <person name="Simone D."/>
            <person name="Lopez-Fernandez M."/>
            <person name="Wu X."/>
            <person name="de Brujin I."/>
            <person name="Lundin D."/>
            <person name="Andersson A."/>
            <person name="Bertilsson S."/>
            <person name="Dopson M."/>
        </authorList>
    </citation>
    <scope>NUCLEOTIDE SEQUENCE</scope>
    <source>
        <strain evidence="2">MM415A00125</strain>
        <strain evidence="1">MM415B00372</strain>
    </source>
</reference>
<accession>A0A6M3Y4A4</accession>
<sequence length="162" mass="19523">MLTIYDTVPMQMFFITSIKTPFEEGILTLTSKDANKIEKFKAARKLYGALKAIEAIPEPTKENTTCLNTHIIIDAREWYFSHFYHEQDRARLMRQIFNFVIILYHYDLPWRLKIDKVFEFIQTQPWILPDYIDKLKDIWTWYREDDSKPFPWGDYDPSTIGR</sequence>
<evidence type="ECO:0000313" key="1">
    <source>
        <dbReference type="EMBL" id="QJA65830.1"/>
    </source>
</evidence>
<protein>
    <submittedName>
        <fullName evidence="2">Uncharacterized protein</fullName>
    </submittedName>
</protein>
<dbReference type="EMBL" id="MT141545">
    <property type="protein sequence ID" value="QJA65830.1"/>
    <property type="molecule type" value="Genomic_DNA"/>
</dbReference>
<dbReference type="EMBL" id="MT145192">
    <property type="protein sequence ID" value="QJI04913.1"/>
    <property type="molecule type" value="Genomic_DNA"/>
</dbReference>